<feature type="region of interest" description="Disordered" evidence="1">
    <location>
        <begin position="218"/>
        <end position="256"/>
    </location>
</feature>
<dbReference type="OrthoDB" id="370721at2759"/>
<dbReference type="VEuPathDB" id="CryptoDB:Vbra_11681"/>
<feature type="compositionally biased region" description="Polar residues" evidence="1">
    <location>
        <begin position="224"/>
        <end position="233"/>
    </location>
</feature>
<keyword evidence="3" id="KW-1185">Reference proteome</keyword>
<dbReference type="Proteomes" id="UP000041254">
    <property type="component" value="Unassembled WGS sequence"/>
</dbReference>
<feature type="compositionally biased region" description="Basic and acidic residues" evidence="1">
    <location>
        <begin position="309"/>
        <end position="321"/>
    </location>
</feature>
<reference evidence="2 3" key="1">
    <citation type="submission" date="2014-11" db="EMBL/GenBank/DDBJ databases">
        <authorList>
            <person name="Zhu J."/>
            <person name="Qi W."/>
            <person name="Song R."/>
        </authorList>
    </citation>
    <scope>NUCLEOTIDE SEQUENCE [LARGE SCALE GENOMIC DNA]</scope>
</reference>
<sequence>MSHDREEATAEQSSKCESRASAIHSSPPPPLLPTFLSLCALLPVLSSAVRHRPPNIAFRSTFDPTFYSADPKFRYEVQDLIKIYGRLAEQTADWSTAVRTRRAGSVMGGGTPPRWEALFDEKPVLSKRSFKACVQQLPFRWPEEAKFPFYLLYSYEKGFSREPDSPELRQRVNDAAWKEPIRDEALEALFFSLAGDKLYLRKEDVSRQLQSWATRHAERRRQLQTHQLNQPSMGNELRSWDGSQRPSGQLLTGLNLSPPWLGGARDGGGRGPGLLERLGLRKDRSGEVDWPVFKQHVDMAAMQMDENSGDAREADDSRRKR</sequence>
<accession>A0A0G4EGC8</accession>
<evidence type="ECO:0000313" key="2">
    <source>
        <dbReference type="EMBL" id="CEL94747.1"/>
    </source>
</evidence>
<evidence type="ECO:0000313" key="3">
    <source>
        <dbReference type="Proteomes" id="UP000041254"/>
    </source>
</evidence>
<feature type="compositionally biased region" description="Basic and acidic residues" evidence="1">
    <location>
        <begin position="1"/>
        <end position="18"/>
    </location>
</feature>
<evidence type="ECO:0000256" key="1">
    <source>
        <dbReference type="SAM" id="MobiDB-lite"/>
    </source>
</evidence>
<dbReference type="InParanoid" id="A0A0G4EGC8"/>
<feature type="region of interest" description="Disordered" evidence="1">
    <location>
        <begin position="300"/>
        <end position="321"/>
    </location>
</feature>
<name>A0A0G4EGC8_VITBC</name>
<organism evidence="2 3">
    <name type="scientific">Vitrella brassicaformis (strain CCMP3155)</name>
    <dbReference type="NCBI Taxonomy" id="1169540"/>
    <lineage>
        <taxon>Eukaryota</taxon>
        <taxon>Sar</taxon>
        <taxon>Alveolata</taxon>
        <taxon>Colpodellida</taxon>
        <taxon>Vitrellaceae</taxon>
        <taxon>Vitrella</taxon>
    </lineage>
</organism>
<feature type="compositionally biased region" description="Polar residues" evidence="1">
    <location>
        <begin position="241"/>
        <end position="255"/>
    </location>
</feature>
<proteinExistence type="predicted"/>
<gene>
    <name evidence="2" type="ORF">Vbra_11681</name>
</gene>
<dbReference type="AlphaFoldDB" id="A0A0G4EGC8"/>
<protein>
    <submittedName>
        <fullName evidence="2">Uncharacterized protein</fullName>
    </submittedName>
</protein>
<dbReference type="EMBL" id="CDMY01000226">
    <property type="protein sequence ID" value="CEL94747.1"/>
    <property type="molecule type" value="Genomic_DNA"/>
</dbReference>
<feature type="region of interest" description="Disordered" evidence="1">
    <location>
        <begin position="1"/>
        <end position="25"/>
    </location>
</feature>